<dbReference type="InterPro" id="IPR011006">
    <property type="entry name" value="CheY-like_superfamily"/>
</dbReference>
<keyword evidence="2" id="KW-0418">Kinase</keyword>
<name>A0ABP9NZR4_9PSEU</name>
<dbReference type="Proteomes" id="UP001500804">
    <property type="component" value="Unassembled WGS sequence"/>
</dbReference>
<dbReference type="SUPFAM" id="SSF52172">
    <property type="entry name" value="CheY-like"/>
    <property type="match status" value="1"/>
</dbReference>
<dbReference type="PROSITE" id="PS50921">
    <property type="entry name" value="ANTAR"/>
    <property type="match status" value="1"/>
</dbReference>
<evidence type="ECO:0000256" key="2">
    <source>
        <dbReference type="ARBA" id="ARBA00022777"/>
    </source>
</evidence>
<keyword evidence="4" id="KW-0804">Transcription</keyword>
<evidence type="ECO:0000256" key="1">
    <source>
        <dbReference type="ARBA" id="ARBA00022679"/>
    </source>
</evidence>
<comment type="caution">
    <text evidence="6">The sequence shown here is derived from an EMBL/GenBank/DDBJ whole genome shotgun (WGS) entry which is preliminary data.</text>
</comment>
<proteinExistence type="predicted"/>
<dbReference type="EMBL" id="BAABJO010000038">
    <property type="protein sequence ID" value="GAA5137859.1"/>
    <property type="molecule type" value="Genomic_DNA"/>
</dbReference>
<dbReference type="Gene3D" id="3.30.450.40">
    <property type="match status" value="1"/>
</dbReference>
<organism evidence="6 7">
    <name type="scientific">Pseudonocardia adelaidensis</name>
    <dbReference type="NCBI Taxonomy" id="648754"/>
    <lineage>
        <taxon>Bacteria</taxon>
        <taxon>Bacillati</taxon>
        <taxon>Actinomycetota</taxon>
        <taxon>Actinomycetes</taxon>
        <taxon>Pseudonocardiales</taxon>
        <taxon>Pseudonocardiaceae</taxon>
        <taxon>Pseudonocardia</taxon>
    </lineage>
</organism>
<keyword evidence="3" id="KW-0805">Transcription regulation</keyword>
<dbReference type="SMART" id="SM01012">
    <property type="entry name" value="ANTAR"/>
    <property type="match status" value="1"/>
</dbReference>
<dbReference type="Pfam" id="PF13185">
    <property type="entry name" value="GAF_2"/>
    <property type="match status" value="1"/>
</dbReference>
<evidence type="ECO:0000256" key="3">
    <source>
        <dbReference type="ARBA" id="ARBA00023015"/>
    </source>
</evidence>
<dbReference type="InterPro" id="IPR036388">
    <property type="entry name" value="WH-like_DNA-bd_sf"/>
</dbReference>
<sequence length="258" mass="28056">MSRSRTDRERSANQAFVALADTMVADYDAIDLLDRLIGFCVDLLPADAAGIVLGDARRELRVVAASSEAAELMELLQLQSDEGPCLDCFQNAAPVSIADLGDAVDRWPRFVAAVAERGQFRAVHALPLRLRGQAIGALNLFDREPGPLPEHDLALGQALADVATIGILQERAIRRAEVVNEQLQMALTSRVTIEQAKGVLSQHFGDDVEAAFDRLRRYARSRNEKLAGVAGKVVRRELDPAVFARPSGPPHRAPAPRP</sequence>
<dbReference type="RefSeq" id="WP_345611375.1">
    <property type="nucleotide sequence ID" value="NZ_BAABJO010000038.1"/>
</dbReference>
<evidence type="ECO:0000313" key="7">
    <source>
        <dbReference type="Proteomes" id="UP001500804"/>
    </source>
</evidence>
<accession>A0ABP9NZR4</accession>
<keyword evidence="7" id="KW-1185">Reference proteome</keyword>
<dbReference type="PIRSF" id="PIRSF036625">
    <property type="entry name" value="GAF_ANTAR"/>
    <property type="match status" value="1"/>
</dbReference>
<protein>
    <submittedName>
        <fullName evidence="6">GAF and ANTAR domain-containing protein</fullName>
    </submittedName>
</protein>
<dbReference type="Gene3D" id="1.10.10.10">
    <property type="entry name" value="Winged helix-like DNA-binding domain superfamily/Winged helix DNA-binding domain"/>
    <property type="match status" value="1"/>
</dbReference>
<dbReference type="SMART" id="SM00065">
    <property type="entry name" value="GAF"/>
    <property type="match status" value="1"/>
</dbReference>
<dbReference type="SUPFAM" id="SSF55781">
    <property type="entry name" value="GAF domain-like"/>
    <property type="match status" value="1"/>
</dbReference>
<dbReference type="InterPro" id="IPR005561">
    <property type="entry name" value="ANTAR"/>
</dbReference>
<evidence type="ECO:0000256" key="4">
    <source>
        <dbReference type="ARBA" id="ARBA00023163"/>
    </source>
</evidence>
<dbReference type="InterPro" id="IPR029016">
    <property type="entry name" value="GAF-like_dom_sf"/>
</dbReference>
<dbReference type="InterPro" id="IPR003018">
    <property type="entry name" value="GAF"/>
</dbReference>
<reference evidence="7" key="1">
    <citation type="journal article" date="2019" name="Int. J. Syst. Evol. Microbiol.">
        <title>The Global Catalogue of Microorganisms (GCM) 10K type strain sequencing project: providing services to taxonomists for standard genome sequencing and annotation.</title>
        <authorList>
            <consortium name="The Broad Institute Genomics Platform"/>
            <consortium name="The Broad Institute Genome Sequencing Center for Infectious Disease"/>
            <person name="Wu L."/>
            <person name="Ma J."/>
        </authorList>
    </citation>
    <scope>NUCLEOTIDE SEQUENCE [LARGE SCALE GENOMIC DNA]</scope>
    <source>
        <strain evidence="7">JCM 18302</strain>
    </source>
</reference>
<gene>
    <name evidence="6" type="ORF">GCM10023320_71410</name>
</gene>
<dbReference type="InterPro" id="IPR012074">
    <property type="entry name" value="GAF_ANTAR"/>
</dbReference>
<dbReference type="Pfam" id="PF03861">
    <property type="entry name" value="ANTAR"/>
    <property type="match status" value="1"/>
</dbReference>
<keyword evidence="1" id="KW-0808">Transferase</keyword>
<evidence type="ECO:0000313" key="6">
    <source>
        <dbReference type="EMBL" id="GAA5137859.1"/>
    </source>
</evidence>
<feature type="domain" description="ANTAR" evidence="5">
    <location>
        <begin position="173"/>
        <end position="234"/>
    </location>
</feature>
<evidence type="ECO:0000259" key="5">
    <source>
        <dbReference type="PROSITE" id="PS50921"/>
    </source>
</evidence>